<name>A0A2H0WSR0_9BACT</name>
<accession>A0A2H0WSR0</accession>
<proteinExistence type="predicted"/>
<dbReference type="Proteomes" id="UP000231282">
    <property type="component" value="Unassembled WGS sequence"/>
</dbReference>
<gene>
    <name evidence="1" type="ORF">COT63_02545</name>
</gene>
<protein>
    <submittedName>
        <fullName evidence="1">Uncharacterized protein</fullName>
    </submittedName>
</protein>
<evidence type="ECO:0000313" key="1">
    <source>
        <dbReference type="EMBL" id="PIS14949.1"/>
    </source>
</evidence>
<dbReference type="AlphaFoldDB" id="A0A2H0WSR0"/>
<comment type="caution">
    <text evidence="1">The sequence shown here is derived from an EMBL/GenBank/DDBJ whole genome shotgun (WGS) entry which is preliminary data.</text>
</comment>
<organism evidence="1 2">
    <name type="scientific">Candidatus Shapirobacteria bacterium CG09_land_8_20_14_0_10_38_17</name>
    <dbReference type="NCBI Taxonomy" id="1974884"/>
    <lineage>
        <taxon>Bacteria</taxon>
        <taxon>Candidatus Shapironibacteriota</taxon>
    </lineage>
</organism>
<evidence type="ECO:0000313" key="2">
    <source>
        <dbReference type="Proteomes" id="UP000231282"/>
    </source>
</evidence>
<reference evidence="2" key="1">
    <citation type="submission" date="2017-09" db="EMBL/GenBank/DDBJ databases">
        <title>Depth-based differentiation of microbial function through sediment-hosted aquifers and enrichment of novel symbionts in the deep terrestrial subsurface.</title>
        <authorList>
            <person name="Probst A.J."/>
            <person name="Ladd B."/>
            <person name="Jarett J.K."/>
            <person name="Geller-Mcgrath D.E."/>
            <person name="Sieber C.M.K."/>
            <person name="Emerson J.B."/>
            <person name="Anantharaman K."/>
            <person name="Thomas B.C."/>
            <person name="Malmstrom R."/>
            <person name="Stieglmeier M."/>
            <person name="Klingl A."/>
            <person name="Woyke T."/>
            <person name="Ryan C.M."/>
            <person name="Banfield J.F."/>
        </authorList>
    </citation>
    <scope>NUCLEOTIDE SEQUENCE [LARGE SCALE GENOMIC DNA]</scope>
</reference>
<dbReference type="EMBL" id="PEZH01000051">
    <property type="protein sequence ID" value="PIS14949.1"/>
    <property type="molecule type" value="Genomic_DNA"/>
</dbReference>
<sequence length="85" mass="9843">MGIKCINKNYLQKNKLIQKRIGNKTAVFLSKFKIVNELLPFIPEWLKQTVTSINCLPPLKASDFKFLKKNINNCENLFAICRNSL</sequence>